<dbReference type="STRING" id="150146.SAMN05443667_104197"/>
<evidence type="ECO:0000313" key="2">
    <source>
        <dbReference type="Proteomes" id="UP000198951"/>
    </source>
</evidence>
<reference evidence="2" key="1">
    <citation type="submission" date="2016-10" db="EMBL/GenBank/DDBJ databases">
        <authorList>
            <person name="Varghese N."/>
            <person name="Submissions S."/>
        </authorList>
    </citation>
    <scope>NUCLEOTIDE SEQUENCE [LARGE SCALE GENOMIC DNA]</scope>
    <source>
        <strain evidence="2">DSM 22376</strain>
    </source>
</reference>
<keyword evidence="2" id="KW-1185">Reference proteome</keyword>
<dbReference type="AlphaFoldDB" id="A0A1H4B5X1"/>
<gene>
    <name evidence="1" type="ORF">SAMN05443667_104197</name>
</gene>
<proteinExistence type="predicted"/>
<accession>A0A1H4B5X1</accession>
<dbReference type="EMBL" id="FNRD01000004">
    <property type="protein sequence ID" value="SEA43424.1"/>
    <property type="molecule type" value="Genomic_DNA"/>
</dbReference>
<dbReference type="Proteomes" id="UP000198951">
    <property type="component" value="Unassembled WGS sequence"/>
</dbReference>
<protein>
    <submittedName>
        <fullName evidence="1">Uncharacterized protein</fullName>
    </submittedName>
</protein>
<evidence type="ECO:0000313" key="1">
    <source>
        <dbReference type="EMBL" id="SEA43424.1"/>
    </source>
</evidence>
<name>A0A1H4B5X1_9FLAO</name>
<sequence>MVSVAKIYYTDCIFFKNTIEQVSDFIMTKYLRYLLYKMKCNESAANY</sequence>
<organism evidence="1 2">
    <name type="scientific">Flavobacterium gillisiae</name>
    <dbReference type="NCBI Taxonomy" id="150146"/>
    <lineage>
        <taxon>Bacteria</taxon>
        <taxon>Pseudomonadati</taxon>
        <taxon>Bacteroidota</taxon>
        <taxon>Flavobacteriia</taxon>
        <taxon>Flavobacteriales</taxon>
        <taxon>Flavobacteriaceae</taxon>
        <taxon>Flavobacterium</taxon>
    </lineage>
</organism>